<evidence type="ECO:0000256" key="6">
    <source>
        <dbReference type="ARBA" id="ARBA00022840"/>
    </source>
</evidence>
<dbReference type="Gene3D" id="3.30.260.10">
    <property type="entry name" value="TCP-1-like chaperonin intermediate domain"/>
    <property type="match status" value="1"/>
</dbReference>
<evidence type="ECO:0000313" key="12">
    <source>
        <dbReference type="Proteomes" id="UP000095192"/>
    </source>
</evidence>
<keyword evidence="12" id="KW-1185">Reference proteome</keyword>
<evidence type="ECO:0000256" key="10">
    <source>
        <dbReference type="SAM" id="MobiDB-lite"/>
    </source>
</evidence>
<accession>A0A1D3D9W8</accession>
<dbReference type="PROSITE" id="PS00751">
    <property type="entry name" value="TCP1_2"/>
    <property type="match status" value="1"/>
</dbReference>
<feature type="compositionally biased region" description="Basic and acidic residues" evidence="10">
    <location>
        <begin position="26"/>
        <end position="35"/>
    </location>
</feature>
<dbReference type="InterPro" id="IPR027410">
    <property type="entry name" value="TCP-1-like_intermed_sf"/>
</dbReference>
<comment type="similarity">
    <text evidence="2 8">Belongs to the TCP-1 chaperonin family.</text>
</comment>
<dbReference type="VEuPathDB" id="ToxoDB:cyc_02087"/>
<keyword evidence="6 8" id="KW-0067">ATP-binding</keyword>
<dbReference type="InterPro" id="IPR054827">
    <property type="entry name" value="thermosome_alpha"/>
</dbReference>
<evidence type="ECO:0000256" key="5">
    <source>
        <dbReference type="ARBA" id="ARBA00022741"/>
    </source>
</evidence>
<dbReference type="Gene3D" id="1.10.560.10">
    <property type="entry name" value="GroEL-like equatorial domain"/>
    <property type="match status" value="1"/>
</dbReference>
<evidence type="ECO:0000256" key="3">
    <source>
        <dbReference type="ARBA" id="ARBA00016107"/>
    </source>
</evidence>
<feature type="region of interest" description="Disordered" evidence="10">
    <location>
        <begin position="1"/>
        <end position="35"/>
    </location>
</feature>
<gene>
    <name evidence="11" type="ORF">cyc_02087</name>
</gene>
<dbReference type="EMBL" id="JROU02000157">
    <property type="protein sequence ID" value="OEH80232.1"/>
    <property type="molecule type" value="Genomic_DNA"/>
</dbReference>
<evidence type="ECO:0000256" key="8">
    <source>
        <dbReference type="RuleBase" id="RU004187"/>
    </source>
</evidence>
<dbReference type="InterPro" id="IPR027413">
    <property type="entry name" value="GROEL-like_equatorial_sf"/>
</dbReference>
<protein>
    <recommendedName>
        <fullName evidence="3 9">T-complex protein 1 subunit delta</fullName>
    </recommendedName>
</protein>
<dbReference type="Proteomes" id="UP000095192">
    <property type="component" value="Unassembled WGS sequence"/>
</dbReference>
<dbReference type="InParanoid" id="A0A1D3D9W8"/>
<dbReference type="InterPro" id="IPR017998">
    <property type="entry name" value="Chaperone_TCP-1"/>
</dbReference>
<name>A0A1D3D9W8_9EIME</name>
<comment type="caution">
    <text evidence="11">The sequence shown here is derived from an EMBL/GenBank/DDBJ whole genome shotgun (WGS) entry which is preliminary data.</text>
</comment>
<comment type="subcellular location">
    <subcellularLocation>
        <location evidence="1">Cytoplasm</location>
    </subcellularLocation>
</comment>
<dbReference type="SUPFAM" id="SSF54849">
    <property type="entry name" value="GroEL-intermediate domain like"/>
    <property type="match status" value="1"/>
</dbReference>
<dbReference type="InterPro" id="IPR027409">
    <property type="entry name" value="GroEL-like_apical_dom_sf"/>
</dbReference>
<evidence type="ECO:0000256" key="2">
    <source>
        <dbReference type="ARBA" id="ARBA00008020"/>
    </source>
</evidence>
<evidence type="ECO:0000256" key="7">
    <source>
        <dbReference type="ARBA" id="ARBA00023186"/>
    </source>
</evidence>
<dbReference type="FunFam" id="3.50.7.10:FF:000010">
    <property type="entry name" value="T-complex protein 1 subunit delta"/>
    <property type="match status" value="1"/>
</dbReference>
<dbReference type="InterPro" id="IPR002194">
    <property type="entry name" value="Chaperonin_TCP-1_CS"/>
</dbReference>
<dbReference type="SUPFAM" id="SSF52029">
    <property type="entry name" value="GroEL apical domain-like"/>
    <property type="match status" value="1"/>
</dbReference>
<dbReference type="NCBIfam" id="NF041083">
    <property type="entry name" value="thermosome_beta"/>
    <property type="match status" value="1"/>
</dbReference>
<dbReference type="GO" id="GO:0005737">
    <property type="term" value="C:cytoplasm"/>
    <property type="evidence" value="ECO:0007669"/>
    <property type="project" value="UniProtKB-SubCell"/>
</dbReference>
<keyword evidence="5 8" id="KW-0547">Nucleotide-binding</keyword>
<keyword evidence="4" id="KW-0963">Cytoplasm</keyword>
<sequence length="559" mass="60020">MATISAPRPSAAAPRAGGIASQEKSSWQHDEKQQDVRRQNICAARAVSDAIRTSLGPRGMDKMIISASSVSFSPPPHIQIQDARGGVLITNDGATILEQISVMHPVAKMMVELSRAQDVEAGDGTTSVVVLCGALLDAAQQLLDKGIHPQTIATAFVDAAGQAEPILRSMAVPVNLADRESIIQTASTSLQSKVVSQSAALLAPIACDAVMRHDTGSGPQVRLQDIRIVKRLGGTVEDCELVKGVVLAQQKVAKRANGPTQVQGAKIGLIQFCLSAPKTDMENNIVITDYTQMDRMLREERLLIAKMVKQIAATGCNCLLIQKSILRDAVNDLSLDYLARAKILVIRDVEREDIEFLSKTLGCSPVASLDHFTADKLGRADLVQDEMIPGGGHLVRITGVPAQTAVTVLLRASNQLMLDETERSLHDALCVVRCLVKKQFLLPGGGAPEAELSLKLHEWARTLPGVSQMCVKRFAEALEVVPYTLAENAGLQPLEVVTALRHQHAAGQSTSGIDIRKGCLSDMLERQVLQPLLVTLSAVQLAAEAVAMILKIDDIVMCR</sequence>
<dbReference type="GO" id="GO:0005524">
    <property type="term" value="F:ATP binding"/>
    <property type="evidence" value="ECO:0007669"/>
    <property type="project" value="UniProtKB-KW"/>
</dbReference>
<evidence type="ECO:0000256" key="1">
    <source>
        <dbReference type="ARBA" id="ARBA00004496"/>
    </source>
</evidence>
<dbReference type="InterPro" id="IPR053374">
    <property type="entry name" value="TCP-1_chaperonin"/>
</dbReference>
<dbReference type="FunCoup" id="A0A1D3D9W8">
    <property type="interactions" value="518"/>
</dbReference>
<evidence type="ECO:0000313" key="11">
    <source>
        <dbReference type="EMBL" id="OEH80232.1"/>
    </source>
</evidence>
<dbReference type="SUPFAM" id="SSF48592">
    <property type="entry name" value="GroEL equatorial domain-like"/>
    <property type="match status" value="1"/>
</dbReference>
<dbReference type="PANTHER" id="PTHR11353">
    <property type="entry name" value="CHAPERONIN"/>
    <property type="match status" value="1"/>
</dbReference>
<dbReference type="PROSITE" id="PS00750">
    <property type="entry name" value="TCP1_1"/>
    <property type="match status" value="1"/>
</dbReference>
<dbReference type="GO" id="GO:0051082">
    <property type="term" value="F:unfolded protein binding"/>
    <property type="evidence" value="ECO:0007669"/>
    <property type="project" value="InterPro"/>
</dbReference>
<dbReference type="PRINTS" id="PR00304">
    <property type="entry name" value="TCOMPLEXTCP1"/>
</dbReference>
<keyword evidence="7 8" id="KW-0143">Chaperone</keyword>
<dbReference type="PROSITE" id="PS00995">
    <property type="entry name" value="TCP1_3"/>
    <property type="match status" value="1"/>
</dbReference>
<dbReference type="AlphaFoldDB" id="A0A1D3D9W8"/>
<proteinExistence type="inferred from homology"/>
<reference evidence="11 12" key="1">
    <citation type="journal article" date="2016" name="BMC Genomics">
        <title>Comparative genomics reveals Cyclospora cayetanensis possesses coccidia-like metabolism and invasion components but unique surface antigens.</title>
        <authorList>
            <person name="Liu S."/>
            <person name="Wang L."/>
            <person name="Zheng H."/>
            <person name="Xu Z."/>
            <person name="Roellig D.M."/>
            <person name="Li N."/>
            <person name="Frace M.A."/>
            <person name="Tang K."/>
            <person name="Arrowood M.J."/>
            <person name="Moss D.M."/>
            <person name="Zhang L."/>
            <person name="Feng Y."/>
            <person name="Xiao L."/>
        </authorList>
    </citation>
    <scope>NUCLEOTIDE SEQUENCE [LARGE SCALE GENOMIC DNA]</scope>
    <source>
        <strain evidence="11 12">CHN_HEN01</strain>
    </source>
</reference>
<dbReference type="NCBIfam" id="NF041082">
    <property type="entry name" value="thermosome_alpha"/>
    <property type="match status" value="1"/>
</dbReference>
<dbReference type="InterPro" id="IPR002423">
    <property type="entry name" value="Cpn60/GroEL/TCP-1"/>
</dbReference>
<dbReference type="InterPro" id="IPR012717">
    <property type="entry name" value="Chap_CCT_delta"/>
</dbReference>
<evidence type="ECO:0000256" key="9">
    <source>
        <dbReference type="RuleBase" id="RU004192"/>
    </source>
</evidence>
<dbReference type="GO" id="GO:0016887">
    <property type="term" value="F:ATP hydrolysis activity"/>
    <property type="evidence" value="ECO:0007669"/>
    <property type="project" value="InterPro"/>
</dbReference>
<organism evidence="11 12">
    <name type="scientific">Cyclospora cayetanensis</name>
    <dbReference type="NCBI Taxonomy" id="88456"/>
    <lineage>
        <taxon>Eukaryota</taxon>
        <taxon>Sar</taxon>
        <taxon>Alveolata</taxon>
        <taxon>Apicomplexa</taxon>
        <taxon>Conoidasida</taxon>
        <taxon>Coccidia</taxon>
        <taxon>Eucoccidiorida</taxon>
        <taxon>Eimeriorina</taxon>
        <taxon>Eimeriidae</taxon>
        <taxon>Cyclospora</taxon>
    </lineage>
</organism>
<dbReference type="Pfam" id="PF00118">
    <property type="entry name" value="Cpn60_TCP1"/>
    <property type="match status" value="1"/>
</dbReference>
<dbReference type="CDD" id="cd03338">
    <property type="entry name" value="TCP1_delta"/>
    <property type="match status" value="1"/>
</dbReference>
<feature type="compositionally biased region" description="Low complexity" evidence="10">
    <location>
        <begin position="1"/>
        <end position="21"/>
    </location>
</feature>
<dbReference type="VEuPathDB" id="ToxoDB:LOC34618985"/>
<dbReference type="NCBIfam" id="TIGR02342">
    <property type="entry name" value="chap_CCT_delta"/>
    <property type="match status" value="1"/>
</dbReference>
<dbReference type="Gene3D" id="3.50.7.10">
    <property type="entry name" value="GroEL"/>
    <property type="match status" value="1"/>
</dbReference>
<dbReference type="GO" id="GO:0140662">
    <property type="term" value="F:ATP-dependent protein folding chaperone"/>
    <property type="evidence" value="ECO:0007669"/>
    <property type="project" value="InterPro"/>
</dbReference>
<evidence type="ECO:0000256" key="4">
    <source>
        <dbReference type="ARBA" id="ARBA00022490"/>
    </source>
</evidence>